<feature type="signal peptide" evidence="1">
    <location>
        <begin position="1"/>
        <end position="28"/>
    </location>
</feature>
<accession>A0A0E9TQX4</accession>
<name>A0A0E9TQX4_ANGAN</name>
<sequence length="47" mass="5179">MMKHWGVFHKAGLLSLLDSCMVVKPGAALFTQSMFRVSLSAVIQLTQ</sequence>
<protein>
    <submittedName>
        <fullName evidence="2">Uncharacterized protein</fullName>
    </submittedName>
</protein>
<evidence type="ECO:0000313" key="2">
    <source>
        <dbReference type="EMBL" id="JAH56129.1"/>
    </source>
</evidence>
<dbReference type="EMBL" id="GBXM01052448">
    <property type="protein sequence ID" value="JAH56129.1"/>
    <property type="molecule type" value="Transcribed_RNA"/>
</dbReference>
<dbReference type="AlphaFoldDB" id="A0A0E9TQX4"/>
<organism evidence="2">
    <name type="scientific">Anguilla anguilla</name>
    <name type="common">European freshwater eel</name>
    <name type="synonym">Muraena anguilla</name>
    <dbReference type="NCBI Taxonomy" id="7936"/>
    <lineage>
        <taxon>Eukaryota</taxon>
        <taxon>Metazoa</taxon>
        <taxon>Chordata</taxon>
        <taxon>Craniata</taxon>
        <taxon>Vertebrata</taxon>
        <taxon>Euteleostomi</taxon>
        <taxon>Actinopterygii</taxon>
        <taxon>Neopterygii</taxon>
        <taxon>Teleostei</taxon>
        <taxon>Anguilliformes</taxon>
        <taxon>Anguillidae</taxon>
        <taxon>Anguilla</taxon>
    </lineage>
</organism>
<keyword evidence="1" id="KW-0732">Signal</keyword>
<reference evidence="2" key="2">
    <citation type="journal article" date="2015" name="Fish Shellfish Immunol.">
        <title>Early steps in the European eel (Anguilla anguilla)-Vibrio vulnificus interaction in the gills: Role of the RtxA13 toxin.</title>
        <authorList>
            <person name="Callol A."/>
            <person name="Pajuelo D."/>
            <person name="Ebbesson L."/>
            <person name="Teles M."/>
            <person name="MacKenzie S."/>
            <person name="Amaro C."/>
        </authorList>
    </citation>
    <scope>NUCLEOTIDE SEQUENCE</scope>
</reference>
<proteinExistence type="predicted"/>
<evidence type="ECO:0000256" key="1">
    <source>
        <dbReference type="SAM" id="SignalP"/>
    </source>
</evidence>
<feature type="chain" id="PRO_5002432797" evidence="1">
    <location>
        <begin position="29"/>
        <end position="47"/>
    </location>
</feature>
<reference evidence="2" key="1">
    <citation type="submission" date="2014-11" db="EMBL/GenBank/DDBJ databases">
        <authorList>
            <person name="Amaro Gonzalez C."/>
        </authorList>
    </citation>
    <scope>NUCLEOTIDE SEQUENCE</scope>
</reference>